<keyword evidence="2" id="KW-0378">Hydrolase</keyword>
<accession>A0ABY1QK73</accession>
<evidence type="ECO:0000256" key="2">
    <source>
        <dbReference type="ARBA" id="ARBA00022801"/>
    </source>
</evidence>
<dbReference type="InterPro" id="IPR003703">
    <property type="entry name" value="Acyl_CoA_thio"/>
</dbReference>
<comment type="caution">
    <text evidence="5">The sequence shown here is derived from an EMBL/GenBank/DDBJ whole genome shotgun (WGS) entry which is preliminary data.</text>
</comment>
<organism evidence="5 6">
    <name type="scientific">Novosphingobium panipatense</name>
    <dbReference type="NCBI Taxonomy" id="428991"/>
    <lineage>
        <taxon>Bacteria</taxon>
        <taxon>Pseudomonadati</taxon>
        <taxon>Pseudomonadota</taxon>
        <taxon>Alphaproteobacteria</taxon>
        <taxon>Sphingomonadales</taxon>
        <taxon>Sphingomonadaceae</taxon>
        <taxon>Novosphingobium</taxon>
    </lineage>
</organism>
<dbReference type="Pfam" id="PF02551">
    <property type="entry name" value="Acyl_CoA_thio"/>
    <property type="match status" value="1"/>
</dbReference>
<dbReference type="CDD" id="cd03445">
    <property type="entry name" value="Thioesterase_II_repeat2"/>
    <property type="match status" value="1"/>
</dbReference>
<dbReference type="InterPro" id="IPR025652">
    <property type="entry name" value="TesB_C"/>
</dbReference>
<evidence type="ECO:0000259" key="4">
    <source>
        <dbReference type="Pfam" id="PF13622"/>
    </source>
</evidence>
<comment type="similarity">
    <text evidence="1">Belongs to the C/M/P thioester hydrolase family.</text>
</comment>
<proteinExistence type="inferred from homology"/>
<evidence type="ECO:0000259" key="3">
    <source>
        <dbReference type="Pfam" id="PF02551"/>
    </source>
</evidence>
<evidence type="ECO:0000313" key="6">
    <source>
        <dbReference type="Proteomes" id="UP001157910"/>
    </source>
</evidence>
<dbReference type="RefSeq" id="WP_283406351.1">
    <property type="nucleotide sequence ID" value="NZ_FXUI01000006.1"/>
</dbReference>
<evidence type="ECO:0000256" key="1">
    <source>
        <dbReference type="ARBA" id="ARBA00006538"/>
    </source>
</evidence>
<protein>
    <submittedName>
        <fullName evidence="5">Acyl-CoA thioesterase-2</fullName>
    </submittedName>
</protein>
<feature type="domain" description="Acyl-CoA thioesterase-like N-terminal HotDog" evidence="4">
    <location>
        <begin position="43"/>
        <end position="118"/>
    </location>
</feature>
<dbReference type="SUPFAM" id="SSF54637">
    <property type="entry name" value="Thioesterase/thiol ester dehydrase-isomerase"/>
    <property type="match status" value="2"/>
</dbReference>
<dbReference type="Proteomes" id="UP001157910">
    <property type="component" value="Unassembled WGS sequence"/>
</dbReference>
<sequence length="303" mass="34420">MNVLLATNPYIDDPELERRRAYEFEQIASDRYRVRPVPSGLLRLYGGMALSQCLAAARLTVGQDKVAHSLHAYFLQPGLTDRAVEFAVTRESDGRSFSNRTVRMTQDGAPILNLMASFKTPEPSRRHGLPMPDAPPPESLASLAQLVAEYGDRLPERHRPFWGRRQQVDWRPIGFFPFDEREVRSATRMFWFRFHGSVDGPLHVQQRLLAYASDLHIFHTALGPLGIGWANDFLQSSSLDHAIWFHDTFRVDEWMLYVLDSPAATDALALGRGTIYRRDGTLVATVSQQGLARMLEEKREGKL</sequence>
<dbReference type="PANTHER" id="PTHR11066:SF34">
    <property type="entry name" value="ACYL-COENZYME A THIOESTERASE 8"/>
    <property type="match status" value="1"/>
</dbReference>
<feature type="domain" description="Acyl-CoA thioesterase 2 C-terminal" evidence="3">
    <location>
        <begin position="187"/>
        <end position="291"/>
    </location>
</feature>
<dbReference type="Gene3D" id="2.40.160.210">
    <property type="entry name" value="Acyl-CoA thioesterase, double hotdog domain"/>
    <property type="match status" value="1"/>
</dbReference>
<keyword evidence="6" id="KW-1185">Reference proteome</keyword>
<gene>
    <name evidence="5" type="ORF">SAMN06296065_106136</name>
</gene>
<evidence type="ECO:0000313" key="5">
    <source>
        <dbReference type="EMBL" id="SMP72143.1"/>
    </source>
</evidence>
<dbReference type="InterPro" id="IPR049449">
    <property type="entry name" value="TesB_ACOT8-like_N"/>
</dbReference>
<dbReference type="CDD" id="cd03444">
    <property type="entry name" value="Thioesterase_II_repeat1"/>
    <property type="match status" value="1"/>
</dbReference>
<reference evidence="5 6" key="1">
    <citation type="submission" date="2017-05" db="EMBL/GenBank/DDBJ databases">
        <authorList>
            <person name="Varghese N."/>
            <person name="Submissions S."/>
        </authorList>
    </citation>
    <scope>NUCLEOTIDE SEQUENCE [LARGE SCALE GENOMIC DNA]</scope>
    <source>
        <strain evidence="5 6">SM16</strain>
    </source>
</reference>
<dbReference type="Pfam" id="PF13622">
    <property type="entry name" value="4HBT_3"/>
    <property type="match status" value="1"/>
</dbReference>
<dbReference type="InterPro" id="IPR029069">
    <property type="entry name" value="HotDog_dom_sf"/>
</dbReference>
<dbReference type="EMBL" id="FXUI01000006">
    <property type="protein sequence ID" value="SMP72143.1"/>
    <property type="molecule type" value="Genomic_DNA"/>
</dbReference>
<dbReference type="PANTHER" id="PTHR11066">
    <property type="entry name" value="ACYL-COA THIOESTERASE"/>
    <property type="match status" value="1"/>
</dbReference>
<dbReference type="InterPro" id="IPR042171">
    <property type="entry name" value="Acyl-CoA_hotdog"/>
</dbReference>
<name>A0ABY1QK73_9SPHN</name>